<sequence length="134" mass="15099">MSEDAADHQRPDGGRLELAITFFYYRDLPKAMRFYEDVMGFTLAIDQGWSKIYHMTGQSHVGLVDESRGMHRSHDVKPVQLCIRVPDVDAWHAYLAGLGIESLGKVSSSEQLGIRAFVLEDPEGYQIEVQSALK</sequence>
<dbReference type="PROSITE" id="PS51819">
    <property type="entry name" value="VOC"/>
    <property type="match status" value="1"/>
</dbReference>
<dbReference type="InterPro" id="IPR004360">
    <property type="entry name" value="Glyas_Fos-R_dOase_dom"/>
</dbReference>
<dbReference type="CDD" id="cd06587">
    <property type="entry name" value="VOC"/>
    <property type="match status" value="1"/>
</dbReference>
<dbReference type="EMBL" id="VHSH01000002">
    <property type="protein sequence ID" value="TQV81805.1"/>
    <property type="molecule type" value="Genomic_DNA"/>
</dbReference>
<dbReference type="RefSeq" id="WP_142895436.1">
    <property type="nucleotide sequence ID" value="NZ_ML660053.1"/>
</dbReference>
<dbReference type="OrthoDB" id="9812656at2"/>
<comment type="caution">
    <text evidence="2">The sequence shown here is derived from an EMBL/GenBank/DDBJ whole genome shotgun (WGS) entry which is preliminary data.</text>
</comment>
<protein>
    <submittedName>
        <fullName evidence="2">VOC family protein</fullName>
    </submittedName>
</protein>
<evidence type="ECO:0000259" key="1">
    <source>
        <dbReference type="PROSITE" id="PS51819"/>
    </source>
</evidence>
<accession>A0A545TX52</accession>
<proteinExistence type="predicted"/>
<dbReference type="InterPro" id="IPR037523">
    <property type="entry name" value="VOC_core"/>
</dbReference>
<organism evidence="2 3">
    <name type="scientific">Denitrobaculum tricleocarpae</name>
    <dbReference type="NCBI Taxonomy" id="2591009"/>
    <lineage>
        <taxon>Bacteria</taxon>
        <taxon>Pseudomonadati</taxon>
        <taxon>Pseudomonadota</taxon>
        <taxon>Alphaproteobacteria</taxon>
        <taxon>Rhodospirillales</taxon>
        <taxon>Rhodospirillaceae</taxon>
        <taxon>Denitrobaculum</taxon>
    </lineage>
</organism>
<evidence type="ECO:0000313" key="3">
    <source>
        <dbReference type="Proteomes" id="UP000315252"/>
    </source>
</evidence>
<dbReference type="AlphaFoldDB" id="A0A545TX52"/>
<keyword evidence="3" id="KW-1185">Reference proteome</keyword>
<dbReference type="Gene3D" id="3.10.180.10">
    <property type="entry name" value="2,3-Dihydroxybiphenyl 1,2-Dioxygenase, domain 1"/>
    <property type="match status" value="1"/>
</dbReference>
<evidence type="ECO:0000313" key="2">
    <source>
        <dbReference type="EMBL" id="TQV81805.1"/>
    </source>
</evidence>
<dbReference type="Proteomes" id="UP000315252">
    <property type="component" value="Unassembled WGS sequence"/>
</dbReference>
<dbReference type="SUPFAM" id="SSF54593">
    <property type="entry name" value="Glyoxalase/Bleomycin resistance protein/Dihydroxybiphenyl dioxygenase"/>
    <property type="match status" value="1"/>
</dbReference>
<dbReference type="InterPro" id="IPR029068">
    <property type="entry name" value="Glyas_Bleomycin-R_OHBP_Dase"/>
</dbReference>
<feature type="domain" description="VOC" evidence="1">
    <location>
        <begin position="17"/>
        <end position="132"/>
    </location>
</feature>
<reference evidence="2 3" key="1">
    <citation type="submission" date="2019-06" db="EMBL/GenBank/DDBJ databases">
        <title>Whole genome sequence for Rhodospirillaceae sp. R148.</title>
        <authorList>
            <person name="Wang G."/>
        </authorList>
    </citation>
    <scope>NUCLEOTIDE SEQUENCE [LARGE SCALE GENOMIC DNA]</scope>
    <source>
        <strain evidence="2 3">R148</strain>
    </source>
</reference>
<gene>
    <name evidence="2" type="ORF">FKG95_06075</name>
</gene>
<dbReference type="Pfam" id="PF00903">
    <property type="entry name" value="Glyoxalase"/>
    <property type="match status" value="1"/>
</dbReference>
<name>A0A545TX52_9PROT</name>